<comment type="catalytic activity">
    <reaction evidence="12">
        <text>D-erythro-1-(imidazol-4-yl)glycerol 3-phosphate = 3-(imidazol-4-yl)-2-oxopropyl phosphate + H2O</text>
        <dbReference type="Rhea" id="RHEA:11040"/>
        <dbReference type="ChEBI" id="CHEBI:15377"/>
        <dbReference type="ChEBI" id="CHEBI:57766"/>
        <dbReference type="ChEBI" id="CHEBI:58278"/>
        <dbReference type="EC" id="4.2.1.19"/>
    </reaction>
</comment>
<dbReference type="SUPFAM" id="SSF54211">
    <property type="entry name" value="Ribosomal protein S5 domain 2-like"/>
    <property type="match status" value="2"/>
</dbReference>
<protein>
    <recommendedName>
        <fullName evidence="12">Histidine biosynthesis bifunctional protein HisB</fullName>
    </recommendedName>
    <domain>
        <recommendedName>
            <fullName evidence="12">Histidinol-phosphatase</fullName>
            <ecNumber evidence="12">3.1.3.15</ecNumber>
        </recommendedName>
    </domain>
    <domain>
        <recommendedName>
            <fullName evidence="12">Imidazoleglycerol-phosphate dehydratase</fullName>
            <shortName evidence="12">IGPD</shortName>
            <ecNumber evidence="12">4.2.1.19</ecNumber>
        </recommendedName>
    </domain>
</protein>
<dbReference type="InterPro" id="IPR006549">
    <property type="entry name" value="HAD-SF_hydro_IIIA"/>
</dbReference>
<dbReference type="InterPro" id="IPR020565">
    <property type="entry name" value="ImidazoleglycerP_deHydtase_CS"/>
</dbReference>
<dbReference type="Gene3D" id="3.40.50.1000">
    <property type="entry name" value="HAD superfamily/HAD-like"/>
    <property type="match status" value="1"/>
</dbReference>
<dbReference type="PANTHER" id="PTHR23133:SF2">
    <property type="entry name" value="IMIDAZOLEGLYCEROL-PHOSPHATE DEHYDRATASE"/>
    <property type="match status" value="1"/>
</dbReference>
<keyword evidence="10 12" id="KW-0511">Multifunctional enzyme</keyword>
<dbReference type="InterPro" id="IPR005954">
    <property type="entry name" value="HisB_N"/>
</dbReference>
<keyword evidence="3 12" id="KW-0963">Cytoplasm</keyword>
<organism evidence="14 15">
    <name type="scientific">Pedobacter changchengzhani</name>
    <dbReference type="NCBI Taxonomy" id="2529274"/>
    <lineage>
        <taxon>Bacteria</taxon>
        <taxon>Pseudomonadati</taxon>
        <taxon>Bacteroidota</taxon>
        <taxon>Sphingobacteriia</taxon>
        <taxon>Sphingobacteriales</taxon>
        <taxon>Sphingobacteriaceae</taxon>
        <taxon>Pedobacter</taxon>
    </lineage>
</organism>
<evidence type="ECO:0000256" key="13">
    <source>
        <dbReference type="SAM" id="MobiDB-lite"/>
    </source>
</evidence>
<dbReference type="GO" id="GO:0004424">
    <property type="term" value="F:imidazoleglycerol-phosphate dehydratase activity"/>
    <property type="evidence" value="ECO:0007669"/>
    <property type="project" value="UniProtKB-UniRule"/>
</dbReference>
<dbReference type="InterPro" id="IPR000807">
    <property type="entry name" value="ImidazoleglycerolP_deHydtase"/>
</dbReference>
<dbReference type="InterPro" id="IPR023214">
    <property type="entry name" value="HAD_sf"/>
</dbReference>
<dbReference type="EC" id="3.1.3.15" evidence="12"/>
<dbReference type="UniPathway" id="UPA00031">
    <property type="reaction ID" value="UER00011"/>
</dbReference>
<dbReference type="NCBIfam" id="NF002114">
    <property type="entry name" value="PRK00951.2-4"/>
    <property type="match status" value="1"/>
</dbReference>
<feature type="compositionally biased region" description="Basic and acidic residues" evidence="13">
    <location>
        <begin position="1"/>
        <end position="21"/>
    </location>
</feature>
<dbReference type="CDD" id="cd07914">
    <property type="entry name" value="IGPD"/>
    <property type="match status" value="1"/>
</dbReference>
<keyword evidence="6 12" id="KW-0378">Hydrolase</keyword>
<keyword evidence="8 12" id="KW-0368">Histidine biosynthesis</keyword>
<evidence type="ECO:0000313" key="14">
    <source>
        <dbReference type="EMBL" id="TDG36359.1"/>
    </source>
</evidence>
<dbReference type="PROSITE" id="PS00954">
    <property type="entry name" value="IGP_DEHYDRATASE_1"/>
    <property type="match status" value="1"/>
</dbReference>
<evidence type="ECO:0000256" key="2">
    <source>
        <dbReference type="ARBA" id="ARBA00005047"/>
    </source>
</evidence>
<feature type="binding site" evidence="12">
    <location>
        <position position="50"/>
    </location>
    <ligand>
        <name>Mg(2+)</name>
        <dbReference type="ChEBI" id="CHEBI:18420"/>
    </ligand>
</feature>
<comment type="catalytic activity">
    <reaction evidence="11 12">
        <text>L-histidinol phosphate + H2O = L-histidinol + phosphate</text>
        <dbReference type="Rhea" id="RHEA:14465"/>
        <dbReference type="ChEBI" id="CHEBI:15377"/>
        <dbReference type="ChEBI" id="CHEBI:43474"/>
        <dbReference type="ChEBI" id="CHEBI:57699"/>
        <dbReference type="ChEBI" id="CHEBI:57980"/>
        <dbReference type="EC" id="3.1.3.15"/>
    </reaction>
</comment>
<dbReference type="PANTHER" id="PTHR23133">
    <property type="entry name" value="IMIDAZOLEGLYCEROL-PHOSPHATE DEHYDRATASE HIS7"/>
    <property type="match status" value="1"/>
</dbReference>
<keyword evidence="15" id="KW-1185">Reference proteome</keyword>
<dbReference type="NCBIfam" id="NF003937">
    <property type="entry name" value="PRK05446.1"/>
    <property type="match status" value="1"/>
</dbReference>
<dbReference type="GO" id="GO:0004401">
    <property type="term" value="F:histidinol-phosphatase activity"/>
    <property type="evidence" value="ECO:0007669"/>
    <property type="project" value="UniProtKB-UniRule"/>
</dbReference>
<feature type="binding site" evidence="12">
    <location>
        <position position="48"/>
    </location>
    <ligand>
        <name>Mg(2+)</name>
        <dbReference type="ChEBI" id="CHEBI:18420"/>
    </ligand>
</feature>
<dbReference type="Gene3D" id="3.30.230.40">
    <property type="entry name" value="Imidazole glycerol phosphate dehydratase, domain 1"/>
    <property type="match status" value="2"/>
</dbReference>
<dbReference type="InterPro" id="IPR006543">
    <property type="entry name" value="Histidinol-phos"/>
</dbReference>
<feature type="binding site" evidence="12">
    <location>
        <position position="168"/>
    </location>
    <ligand>
        <name>Mg(2+)</name>
        <dbReference type="ChEBI" id="CHEBI:18420"/>
    </ligand>
</feature>
<dbReference type="NCBIfam" id="TIGR01656">
    <property type="entry name" value="Histidinol-ppas"/>
    <property type="match status" value="1"/>
</dbReference>
<evidence type="ECO:0000256" key="6">
    <source>
        <dbReference type="ARBA" id="ARBA00022801"/>
    </source>
</evidence>
<evidence type="ECO:0000256" key="1">
    <source>
        <dbReference type="ARBA" id="ARBA00001946"/>
    </source>
</evidence>
<dbReference type="HAMAP" id="MF_01022">
    <property type="entry name" value="Bifunc_HisB"/>
    <property type="match status" value="1"/>
</dbReference>
<comment type="caution">
    <text evidence="14">The sequence shown here is derived from an EMBL/GenBank/DDBJ whole genome shotgun (WGS) entry which is preliminary data.</text>
</comment>
<keyword evidence="9 12" id="KW-0456">Lyase</keyword>
<dbReference type="SUPFAM" id="SSF56784">
    <property type="entry name" value="HAD-like"/>
    <property type="match status" value="1"/>
</dbReference>
<dbReference type="NCBIfam" id="NF002111">
    <property type="entry name" value="PRK00951.2-1"/>
    <property type="match status" value="1"/>
</dbReference>
<keyword evidence="5 12" id="KW-0479">Metal-binding</keyword>
<comment type="similarity">
    <text evidence="12">In the N-terminal section; belongs to the histidinol-phosphatase family.</text>
</comment>
<dbReference type="NCBIfam" id="TIGR01662">
    <property type="entry name" value="HAD-SF-IIIA"/>
    <property type="match status" value="1"/>
</dbReference>
<evidence type="ECO:0000256" key="12">
    <source>
        <dbReference type="HAMAP-Rule" id="MF_01022"/>
    </source>
</evidence>
<evidence type="ECO:0000256" key="8">
    <source>
        <dbReference type="ARBA" id="ARBA00023102"/>
    </source>
</evidence>
<feature type="region of interest" description="Histidinol-phosphatase" evidence="12">
    <location>
        <begin position="1"/>
        <end position="226"/>
    </location>
</feature>
<comment type="cofactor">
    <cofactor evidence="1 12">
        <name>Mg(2+)</name>
        <dbReference type="ChEBI" id="CHEBI:18420"/>
    </cofactor>
</comment>
<evidence type="ECO:0000256" key="3">
    <source>
        <dbReference type="ARBA" id="ARBA00022490"/>
    </source>
</evidence>
<dbReference type="HAMAP" id="MF_00076">
    <property type="entry name" value="HisB"/>
    <property type="match status" value="1"/>
</dbReference>
<dbReference type="GO" id="GO:0005737">
    <property type="term" value="C:cytoplasm"/>
    <property type="evidence" value="ECO:0007669"/>
    <property type="project" value="UniProtKB-SubCell"/>
</dbReference>
<evidence type="ECO:0000256" key="10">
    <source>
        <dbReference type="ARBA" id="ARBA00023268"/>
    </source>
</evidence>
<evidence type="ECO:0000256" key="5">
    <source>
        <dbReference type="ARBA" id="ARBA00022723"/>
    </source>
</evidence>
<dbReference type="EMBL" id="SJCY01000004">
    <property type="protein sequence ID" value="TDG36359.1"/>
    <property type="molecule type" value="Genomic_DNA"/>
</dbReference>
<dbReference type="Pfam" id="PF00475">
    <property type="entry name" value="IGPD"/>
    <property type="match status" value="1"/>
</dbReference>
<comment type="similarity">
    <text evidence="12">In the C-terminal section; belongs to the imidazoleglycerol-phosphate dehydratase family.</text>
</comment>
<dbReference type="PROSITE" id="PS00955">
    <property type="entry name" value="IGP_DEHYDRATASE_2"/>
    <property type="match status" value="1"/>
</dbReference>
<sequence length="417" mass="46809">MEQNKKDIIENLEKTVGKEKSPLGPASRSGRDLGLTPPSGGRRVLFIDRDGTLNIEPDDEQVDSFSKLKFYPRSLYYLSKIAKELDYELVMVTNQDGLGTPSNPEENFWPIHNFMLETFEGEGVHFSEVIIDRTFAKDNAPTRKPGTALLTKYFSAAYDLKNSFVIGDRLNDIVLAKNLGAKGIFLRQNDALGANENLAKREELADVITLETQKWEDIYTFLRGGARTVKHERNTNETKIQIELDLDGTGKANISTGLNFFDHMLDQIARHGGMDLTVITKGDLHIDEHHTIEDTGIALGEAFAKAIGNKLGIERYGFCLPMDDCLAQVAIDFGGRNWIVWDAEFKREKVGDMPTEMFFHFFKSFSDASKSNLNIKAEGENEHHKIEAIFKAFAKAIKVALKRDAEKMILPSTKGVL</sequence>
<dbReference type="GO" id="GO:0000105">
    <property type="term" value="P:L-histidine biosynthetic process"/>
    <property type="evidence" value="ECO:0007669"/>
    <property type="project" value="UniProtKB-UniRule"/>
</dbReference>
<reference evidence="14 15" key="1">
    <citation type="submission" date="2019-02" db="EMBL/GenBank/DDBJ databases">
        <title>Pedobacter sp. nov., a novel speices isolated from soil of pinguins habitat in Antarcitica.</title>
        <authorList>
            <person name="He R.-H."/>
        </authorList>
    </citation>
    <scope>NUCLEOTIDE SEQUENCE [LARGE SCALE GENOMIC DNA]</scope>
    <source>
        <strain evidence="14 15">E01020</strain>
    </source>
</reference>
<dbReference type="InterPro" id="IPR020568">
    <property type="entry name" value="Ribosomal_Su5_D2-typ_SF"/>
</dbReference>
<dbReference type="InterPro" id="IPR038494">
    <property type="entry name" value="IGPD_sf"/>
</dbReference>
<evidence type="ECO:0000256" key="11">
    <source>
        <dbReference type="ARBA" id="ARBA00049158"/>
    </source>
</evidence>
<dbReference type="InterPro" id="IPR020566">
    <property type="entry name" value="His_synth_bifunc_HisB"/>
</dbReference>
<dbReference type="AlphaFoldDB" id="A0A4R5MMJ9"/>
<name>A0A4R5MMJ9_9SPHI</name>
<dbReference type="RefSeq" id="WP_133262089.1">
    <property type="nucleotide sequence ID" value="NZ_SJCY01000004.1"/>
</dbReference>
<accession>A0A4R5MMJ9</accession>
<comment type="pathway">
    <text evidence="12">Amino-acid biosynthesis; L-histidine biosynthesis; L-histidine from 5-phospho-alpha-D-ribose 1-diphosphate: step 8/9.</text>
</comment>
<dbReference type="Pfam" id="PF13242">
    <property type="entry name" value="Hydrolase_like"/>
    <property type="match status" value="1"/>
</dbReference>
<dbReference type="EC" id="4.2.1.19" evidence="12"/>
<dbReference type="InterPro" id="IPR036412">
    <property type="entry name" value="HAD-like_sf"/>
</dbReference>
<feature type="region of interest" description="Imidazoleglycerol-phosphate dehydratase" evidence="12">
    <location>
        <begin position="227"/>
        <end position="417"/>
    </location>
</feature>
<comment type="pathway">
    <text evidence="2 12">Amino-acid biosynthesis; L-histidine biosynthesis; L-histidine from 5-phospho-alpha-D-ribose 1-diphosphate: step 6/9.</text>
</comment>
<keyword evidence="7 12" id="KW-0460">Magnesium</keyword>
<evidence type="ECO:0000256" key="9">
    <source>
        <dbReference type="ARBA" id="ARBA00023239"/>
    </source>
</evidence>
<comment type="caution">
    <text evidence="12">Lacks conserved residue(s) required for the propagation of feature annotation.</text>
</comment>
<dbReference type="Proteomes" id="UP000295668">
    <property type="component" value="Unassembled WGS sequence"/>
</dbReference>
<gene>
    <name evidence="12 14" type="primary">hisB</name>
    <name evidence="14" type="ORF">EZJ43_07505</name>
</gene>
<feature type="active site" description="Nucleophile" evidence="12">
    <location>
        <position position="48"/>
    </location>
</feature>
<proteinExistence type="inferred from homology"/>
<keyword evidence="4 12" id="KW-0028">Amino-acid biosynthesis</keyword>
<feature type="region of interest" description="Disordered" evidence="13">
    <location>
        <begin position="1"/>
        <end position="39"/>
    </location>
</feature>
<evidence type="ECO:0000256" key="4">
    <source>
        <dbReference type="ARBA" id="ARBA00022605"/>
    </source>
</evidence>
<dbReference type="GO" id="GO:0046872">
    <property type="term" value="F:metal ion binding"/>
    <property type="evidence" value="ECO:0007669"/>
    <property type="project" value="UniProtKB-KW"/>
</dbReference>
<evidence type="ECO:0000256" key="7">
    <source>
        <dbReference type="ARBA" id="ARBA00022842"/>
    </source>
</evidence>
<dbReference type="NCBIfam" id="TIGR01261">
    <property type="entry name" value="hisB_Nterm"/>
    <property type="match status" value="1"/>
</dbReference>
<dbReference type="FunFam" id="3.30.230.40:FF:000001">
    <property type="entry name" value="Imidazoleglycerol-phosphate dehydratase HisB"/>
    <property type="match status" value="1"/>
</dbReference>
<feature type="active site" description="Proton donor" evidence="12">
    <location>
        <position position="50"/>
    </location>
</feature>
<dbReference type="OrthoDB" id="9790411at2"/>
<comment type="subcellular location">
    <subcellularLocation>
        <location evidence="12">Cytoplasm</location>
    </subcellularLocation>
</comment>
<evidence type="ECO:0000313" key="15">
    <source>
        <dbReference type="Proteomes" id="UP000295668"/>
    </source>
</evidence>
<dbReference type="FunFam" id="3.30.230.40:FF:000003">
    <property type="entry name" value="Imidazoleglycerol-phosphate dehydratase HisB"/>
    <property type="match status" value="1"/>
</dbReference>